<keyword evidence="17" id="KW-0732">Signal</keyword>
<dbReference type="Pfam" id="PF00141">
    <property type="entry name" value="peroxidase"/>
    <property type="match status" value="1"/>
</dbReference>
<dbReference type="InterPro" id="IPR009038">
    <property type="entry name" value="GOLD_dom"/>
</dbReference>
<keyword evidence="10" id="KW-0873">Pyrrolidone carboxylic acid</keyword>
<evidence type="ECO:0000256" key="13">
    <source>
        <dbReference type="PIRSR" id="PIRSR600823-2"/>
    </source>
</evidence>
<feature type="disulfide bond" evidence="16">
    <location>
        <begin position="348"/>
        <end position="576"/>
    </location>
</feature>
<feature type="disulfide bond" evidence="16">
    <location>
        <begin position="456"/>
        <end position="487"/>
    </location>
</feature>
<feature type="binding site" evidence="14">
    <location>
        <position position="503"/>
    </location>
    <ligand>
        <name>Ca(2+)</name>
        <dbReference type="ChEBI" id="CHEBI:29108"/>
        <label>2</label>
    </ligand>
</feature>
<feature type="binding site" evidence="14">
    <location>
        <position position="294"/>
    </location>
    <ligand>
        <name>Ca(2+)</name>
        <dbReference type="ChEBI" id="CHEBI:29108"/>
        <label>1</label>
    </ligand>
</feature>
<dbReference type="AlphaFoldDB" id="A0AAD8W3E7"/>
<dbReference type="FunFam" id="1.10.420.10:FF:000001">
    <property type="entry name" value="Peroxidase"/>
    <property type="match status" value="1"/>
</dbReference>
<evidence type="ECO:0000259" key="19">
    <source>
        <dbReference type="PROSITE" id="PS50873"/>
    </source>
</evidence>
<keyword evidence="6 14" id="KW-0106">Calcium</keyword>
<evidence type="ECO:0000256" key="11">
    <source>
        <dbReference type="ARBA" id="ARBA00023324"/>
    </source>
</evidence>
<feature type="binding site" evidence="13">
    <location>
        <position position="419"/>
    </location>
    <ligand>
        <name>substrate</name>
    </ligand>
</feature>
<keyword evidence="5 14" id="KW-0479">Metal-binding</keyword>
<keyword evidence="3" id="KW-0575">Peroxidase</keyword>
<dbReference type="Gene3D" id="1.10.420.10">
    <property type="entry name" value="Peroxidase, domain 2"/>
    <property type="match status" value="1"/>
</dbReference>
<evidence type="ECO:0000256" key="7">
    <source>
        <dbReference type="ARBA" id="ARBA00023002"/>
    </source>
</evidence>
<evidence type="ECO:0000313" key="20">
    <source>
        <dbReference type="EMBL" id="KAK1632224.1"/>
    </source>
</evidence>
<evidence type="ECO:0000256" key="8">
    <source>
        <dbReference type="ARBA" id="ARBA00023004"/>
    </source>
</evidence>
<dbReference type="GO" id="GO:0140825">
    <property type="term" value="F:lactoperoxidase activity"/>
    <property type="evidence" value="ECO:0007669"/>
    <property type="project" value="UniProtKB-EC"/>
</dbReference>
<feature type="site" description="Transition state stabilizer" evidence="15">
    <location>
        <position position="289"/>
    </location>
</feature>
<comment type="caution">
    <text evidence="20">The sequence shown here is derived from an EMBL/GenBank/DDBJ whole genome shotgun (WGS) entry which is preliminary data.</text>
</comment>
<feature type="domain" description="GOLD" evidence="18">
    <location>
        <begin position="34"/>
        <end position="121"/>
    </location>
</feature>
<dbReference type="CDD" id="cd00693">
    <property type="entry name" value="secretory_peroxidase"/>
    <property type="match status" value="1"/>
</dbReference>
<dbReference type="InterPro" id="IPR010255">
    <property type="entry name" value="Haem_peroxidase_sf"/>
</dbReference>
<feature type="binding site" evidence="14">
    <location>
        <position position="508"/>
    </location>
    <ligand>
        <name>Ca(2+)</name>
        <dbReference type="ChEBI" id="CHEBI:29108"/>
        <label>2</label>
    </ligand>
</feature>
<evidence type="ECO:0000256" key="4">
    <source>
        <dbReference type="ARBA" id="ARBA00022617"/>
    </source>
</evidence>
<dbReference type="InterPro" id="IPR036047">
    <property type="entry name" value="F-box-like_dom_sf"/>
</dbReference>
<dbReference type="SUPFAM" id="SSF48113">
    <property type="entry name" value="Heme-dependent peroxidases"/>
    <property type="match status" value="1"/>
</dbReference>
<feature type="binding site" evidence="14">
    <location>
        <position position="303"/>
    </location>
    <ligand>
        <name>Ca(2+)</name>
        <dbReference type="ChEBI" id="CHEBI:29108"/>
        <label>1</label>
    </ligand>
</feature>
<dbReference type="SUPFAM" id="SSF81383">
    <property type="entry name" value="F-box domain"/>
    <property type="match status" value="1"/>
</dbReference>
<accession>A0AAD8W3E7</accession>
<dbReference type="GO" id="GO:0042744">
    <property type="term" value="P:hydrogen peroxide catabolic process"/>
    <property type="evidence" value="ECO:0007669"/>
    <property type="project" value="UniProtKB-KW"/>
</dbReference>
<proteinExistence type="inferred from homology"/>
<dbReference type="SMART" id="SM01190">
    <property type="entry name" value="EMP24_GP25L"/>
    <property type="match status" value="1"/>
</dbReference>
<dbReference type="PROSITE" id="PS00436">
    <property type="entry name" value="PEROXIDASE_2"/>
    <property type="match status" value="1"/>
</dbReference>
<evidence type="ECO:0000256" key="6">
    <source>
        <dbReference type="ARBA" id="ARBA00022837"/>
    </source>
</evidence>
<name>A0AAD8W3E7_LOLMU</name>
<keyword evidence="8 14" id="KW-0408">Iron</keyword>
<dbReference type="InterPro" id="IPR019794">
    <property type="entry name" value="Peroxidases_AS"/>
</dbReference>
<evidence type="ECO:0000256" key="3">
    <source>
        <dbReference type="ARBA" id="ARBA00022559"/>
    </source>
</evidence>
<dbReference type="InterPro" id="IPR033905">
    <property type="entry name" value="Secretory_peroxidase"/>
</dbReference>
<dbReference type="PANTHER" id="PTHR34591">
    <property type="entry name" value="OS03G0653100 PROTEIN-RELATED"/>
    <property type="match status" value="1"/>
</dbReference>
<evidence type="ECO:0000256" key="15">
    <source>
        <dbReference type="PIRSR" id="PIRSR600823-4"/>
    </source>
</evidence>
<gene>
    <name evidence="20" type="ORF">QYE76_006539</name>
</gene>
<dbReference type="GO" id="GO:0046872">
    <property type="term" value="F:metal ion binding"/>
    <property type="evidence" value="ECO:0007669"/>
    <property type="project" value="UniProtKB-KW"/>
</dbReference>
<evidence type="ECO:0000256" key="5">
    <source>
        <dbReference type="ARBA" id="ARBA00022723"/>
    </source>
</evidence>
<comment type="catalytic activity">
    <reaction evidence="1">
        <text>2 a phenolic donor + H2O2 = 2 a phenolic radical donor + 2 H2O</text>
        <dbReference type="Rhea" id="RHEA:56136"/>
        <dbReference type="ChEBI" id="CHEBI:15377"/>
        <dbReference type="ChEBI" id="CHEBI:16240"/>
        <dbReference type="ChEBI" id="CHEBI:139520"/>
        <dbReference type="ChEBI" id="CHEBI:139521"/>
        <dbReference type="EC" id="1.11.1.7"/>
    </reaction>
</comment>
<dbReference type="Gene3D" id="1.20.1280.50">
    <property type="match status" value="1"/>
</dbReference>
<sequence>MMDGKSLRLGCFVVLCLVPFLRHALAIRFVMDREECFSHNVDYEGDTVHVSFVVIKSETPWHYSAEGVDLVVKDPNGNQLHDSRDKTSDKFEFIVQKRGVHRFCFTNKSPYHETVDFDVHVGHFSYFDQHAKDEHFSPLFEQIAKLDEALYNIQFEQHWLEAQTDRQAILNENMSKRAVHKALLESAALIGASVAQVYLLRRLFERKLARAHASTTYPEVAASDTMERWRRGGCLLTVALVAAMAAVSGEAKLSPGYYRSTCPRVESIVRAAVARKVKETFVTVPATLRLFFHDCFVQGCDASVMIASGSNDAEKDAPDNQSLAGDGFDTVVRAKAAVEKACPGVVSCADVLALAARDVVTMVYYTLRLNLAMFRTSRPDKCLHRNGAAWQSSGPRWTVELGRLDGLVSKASDVTGRLPGPDMQPDAIAAMFADNNLTVDDMVALSGAHTVGFSHCTRFADRLYRSSAAAAPSYYRASYARQLMAACPRDVGPTIAVDMDPVTPTVFDNTYYANLAGGLGLFASDQALHDGAALRPVVEGFASNQTLFFEAFKEAMVKLGRAGVKSGRGGEIRRDCTAFNQQSNYTPRPPPWDFDIKDLPDRTITARRMAGDEVKPADGDAAATDQQPARLPGDVLANVLRRVPPRWLAASRCVSRAWRDAVDGRRLLRADLLPLALAGLFIHFDDHKFPEFLARPSPRAVSGSLSFLPSTSPHCGHIWDADCHDWRDYSIRDHCNGLLLLSNHRVVNPATRWWNALPTCPSEHGTGSVLYREHLVYDPVLSPYYEVFMIPTLGKNRPGDKVDPSEWAPSLCKMYVFSSKSGCWEEKNFVREGDAAGIYGEMQVSSHGRFNAVYLRGTLYVHFRANFVMRISVSNNTYSVIKPPVDIENDTRDDYYPYVQIARSKRGLYFVELDKGWHRMKCWLRVWILNESCGRMEWSLKHDKDLKLAPHRFYQRVQWVLEDINYNLFLSSSSPEDHKKATIENTFEWNSDNDEDLDMVGECYLDEEHYDNLDPEDIEVLGFHPYKEIVFLSASVRTGLAYHLNGSKIEKLGNIYPKDYIHFKALINERERIKSFAYTPCWIQEFPVNK</sequence>
<dbReference type="PRINTS" id="PR00458">
    <property type="entry name" value="PEROXIDASE"/>
</dbReference>
<dbReference type="PROSITE" id="PS50866">
    <property type="entry name" value="GOLD"/>
    <property type="match status" value="1"/>
</dbReference>
<evidence type="ECO:0000313" key="21">
    <source>
        <dbReference type="Proteomes" id="UP001231189"/>
    </source>
</evidence>
<dbReference type="SMART" id="SM00256">
    <property type="entry name" value="FBOX"/>
    <property type="match status" value="1"/>
</dbReference>
<feature type="disulfide bond" evidence="16">
    <location>
        <begin position="262"/>
        <end position="342"/>
    </location>
</feature>
<feature type="binding site" evidence="14">
    <location>
        <position position="297"/>
    </location>
    <ligand>
        <name>Ca(2+)</name>
        <dbReference type="ChEBI" id="CHEBI:29108"/>
        <label>1</label>
    </ligand>
</feature>
<keyword evidence="4" id="KW-0349">Heme</keyword>
<dbReference type="Pfam" id="PF01105">
    <property type="entry name" value="EMP24_GP25L"/>
    <property type="match status" value="1"/>
</dbReference>
<dbReference type="PANTHER" id="PTHR34591:SF55">
    <property type="entry name" value="F-BOX DOMAIN-CONTAINING PROTEIN"/>
    <property type="match status" value="1"/>
</dbReference>
<evidence type="ECO:0000256" key="10">
    <source>
        <dbReference type="ARBA" id="ARBA00023283"/>
    </source>
</evidence>
<evidence type="ECO:0000256" key="17">
    <source>
        <dbReference type="SAM" id="SignalP"/>
    </source>
</evidence>
<dbReference type="InterPro" id="IPR000823">
    <property type="entry name" value="Peroxidase_pln"/>
</dbReference>
<evidence type="ECO:0000256" key="2">
    <source>
        <dbReference type="ARBA" id="ARBA00006873"/>
    </source>
</evidence>
<feature type="binding site" description="axial binding residue" evidence="14">
    <location>
        <position position="449"/>
    </location>
    <ligand>
        <name>heme b</name>
        <dbReference type="ChEBI" id="CHEBI:60344"/>
    </ligand>
    <ligandPart>
        <name>Fe</name>
        <dbReference type="ChEBI" id="CHEBI:18248"/>
    </ligandPart>
</feature>
<keyword evidence="11" id="KW-0376">Hydrogen peroxide</keyword>
<dbReference type="GO" id="GO:0020037">
    <property type="term" value="F:heme binding"/>
    <property type="evidence" value="ECO:0007669"/>
    <property type="project" value="InterPro"/>
</dbReference>
<comment type="cofactor">
    <cofactor evidence="14">
        <name>heme b</name>
        <dbReference type="ChEBI" id="CHEBI:60344"/>
    </cofactor>
    <text evidence="14">Binds 1 heme b (iron(II)-protoporphyrin IX) group per subunit.</text>
</comment>
<feature type="active site" description="Proton acceptor" evidence="12">
    <location>
        <position position="293"/>
    </location>
</feature>
<protein>
    <recommendedName>
        <fullName evidence="22">Peroxidase</fullName>
    </recommendedName>
</protein>
<comment type="similarity">
    <text evidence="2">Belongs to the peroxidase family. Ascorbate peroxidase subfamily.</text>
</comment>
<dbReference type="Proteomes" id="UP001231189">
    <property type="component" value="Unassembled WGS sequence"/>
</dbReference>
<comment type="cofactor">
    <cofactor evidence="14">
        <name>Ca(2+)</name>
        <dbReference type="ChEBI" id="CHEBI:29108"/>
    </cofactor>
    <text evidence="14">Binds 2 calcium ions per subunit.</text>
</comment>
<feature type="chain" id="PRO_5042214754" description="Peroxidase" evidence="17">
    <location>
        <begin position="27"/>
        <end position="1090"/>
    </location>
</feature>
<dbReference type="InterPro" id="IPR001810">
    <property type="entry name" value="F-box_dom"/>
</dbReference>
<dbReference type="Gene3D" id="1.10.520.10">
    <property type="match status" value="1"/>
</dbReference>
<organism evidence="20 21">
    <name type="scientific">Lolium multiflorum</name>
    <name type="common">Italian ryegrass</name>
    <name type="synonym">Lolium perenne subsp. multiflorum</name>
    <dbReference type="NCBI Taxonomy" id="4521"/>
    <lineage>
        <taxon>Eukaryota</taxon>
        <taxon>Viridiplantae</taxon>
        <taxon>Streptophyta</taxon>
        <taxon>Embryophyta</taxon>
        <taxon>Tracheophyta</taxon>
        <taxon>Spermatophyta</taxon>
        <taxon>Magnoliopsida</taxon>
        <taxon>Liliopsida</taxon>
        <taxon>Poales</taxon>
        <taxon>Poaceae</taxon>
        <taxon>BOP clade</taxon>
        <taxon>Pooideae</taxon>
        <taxon>Poodae</taxon>
        <taxon>Poeae</taxon>
        <taxon>Poeae Chloroplast Group 2 (Poeae type)</taxon>
        <taxon>Loliodinae</taxon>
        <taxon>Loliinae</taxon>
        <taxon>Lolium</taxon>
    </lineage>
</organism>
<dbReference type="InterPro" id="IPR002016">
    <property type="entry name" value="Haem_peroxidase"/>
</dbReference>
<feature type="binding site" evidence="14">
    <location>
        <position position="314"/>
    </location>
    <ligand>
        <name>Ca(2+)</name>
        <dbReference type="ChEBI" id="CHEBI:29108"/>
        <label>1</label>
    </ligand>
</feature>
<feature type="binding site" evidence="14">
    <location>
        <position position="500"/>
    </location>
    <ligand>
        <name>Ca(2+)</name>
        <dbReference type="ChEBI" id="CHEBI:29108"/>
        <label>2</label>
    </ligand>
</feature>
<evidence type="ECO:0000256" key="12">
    <source>
        <dbReference type="PIRSR" id="PIRSR600823-1"/>
    </source>
</evidence>
<keyword evidence="7" id="KW-0560">Oxidoreductase</keyword>
<dbReference type="Pfam" id="PF00646">
    <property type="entry name" value="F-box"/>
    <property type="match status" value="1"/>
</dbReference>
<dbReference type="PRINTS" id="PR00461">
    <property type="entry name" value="PLPEROXIDASE"/>
</dbReference>
<keyword evidence="9 16" id="KW-1015">Disulfide bond</keyword>
<feature type="signal peptide" evidence="17">
    <location>
        <begin position="1"/>
        <end position="26"/>
    </location>
</feature>
<dbReference type="EMBL" id="JAUUTY010000005">
    <property type="protein sequence ID" value="KAK1632224.1"/>
    <property type="molecule type" value="Genomic_DNA"/>
</dbReference>
<feature type="binding site" evidence="14">
    <location>
        <position position="450"/>
    </location>
    <ligand>
        <name>Ca(2+)</name>
        <dbReference type="ChEBI" id="CHEBI:29108"/>
        <label>2</label>
    </ligand>
</feature>
<feature type="disulfide bond" evidence="16">
    <location>
        <begin position="295"/>
        <end position="300"/>
    </location>
</feature>
<evidence type="ECO:0000256" key="9">
    <source>
        <dbReference type="ARBA" id="ARBA00023157"/>
    </source>
</evidence>
<evidence type="ECO:0000256" key="16">
    <source>
        <dbReference type="PIRSR" id="PIRSR600823-5"/>
    </source>
</evidence>
<feature type="domain" description="Plant heme peroxidase family profile" evidence="19">
    <location>
        <begin position="252"/>
        <end position="580"/>
    </location>
</feature>
<feature type="binding site" evidence="14">
    <location>
        <position position="301"/>
    </location>
    <ligand>
        <name>Ca(2+)</name>
        <dbReference type="ChEBI" id="CHEBI:29108"/>
        <label>1</label>
    </ligand>
</feature>
<reference evidence="20" key="1">
    <citation type="submission" date="2023-07" db="EMBL/GenBank/DDBJ databases">
        <title>A chromosome-level genome assembly of Lolium multiflorum.</title>
        <authorList>
            <person name="Chen Y."/>
            <person name="Copetti D."/>
            <person name="Kolliker R."/>
            <person name="Studer B."/>
        </authorList>
    </citation>
    <scope>NUCLEOTIDE SEQUENCE</scope>
    <source>
        <strain evidence="20">02402/16</strain>
        <tissue evidence="20">Leaf</tissue>
    </source>
</reference>
<keyword evidence="21" id="KW-1185">Reference proteome</keyword>
<evidence type="ECO:0000256" key="14">
    <source>
        <dbReference type="PIRSR" id="PIRSR600823-3"/>
    </source>
</evidence>
<dbReference type="InterPro" id="IPR019793">
    <property type="entry name" value="Peroxidases_heam-ligand_BS"/>
</dbReference>
<evidence type="ECO:0008006" key="22">
    <source>
        <dbReference type="Google" id="ProtNLM"/>
    </source>
</evidence>
<evidence type="ECO:0000256" key="1">
    <source>
        <dbReference type="ARBA" id="ARBA00000189"/>
    </source>
</evidence>
<evidence type="ECO:0000259" key="18">
    <source>
        <dbReference type="PROSITE" id="PS50866"/>
    </source>
</evidence>
<feature type="binding site" evidence="14">
    <location>
        <position position="299"/>
    </location>
    <ligand>
        <name>Ca(2+)</name>
        <dbReference type="ChEBI" id="CHEBI:29108"/>
        <label>1</label>
    </ligand>
</feature>
<dbReference type="PROSITE" id="PS00435">
    <property type="entry name" value="PEROXIDASE_1"/>
    <property type="match status" value="1"/>
</dbReference>
<dbReference type="GO" id="GO:0006979">
    <property type="term" value="P:response to oxidative stress"/>
    <property type="evidence" value="ECO:0007669"/>
    <property type="project" value="InterPro"/>
</dbReference>
<dbReference type="PROSITE" id="PS50873">
    <property type="entry name" value="PEROXIDASE_4"/>
    <property type="match status" value="1"/>
</dbReference>